<dbReference type="InterPro" id="IPR010918">
    <property type="entry name" value="PurM-like_C_dom"/>
</dbReference>
<dbReference type="GO" id="GO:0004642">
    <property type="term" value="F:phosphoribosylformylglycinamidine synthase activity"/>
    <property type="evidence" value="ECO:0007669"/>
    <property type="project" value="UniProtKB-UniRule"/>
</dbReference>
<evidence type="ECO:0000256" key="9">
    <source>
        <dbReference type="ARBA" id="ARBA00022842"/>
    </source>
</evidence>
<evidence type="ECO:0000256" key="12">
    <source>
        <dbReference type="HAMAP-Rule" id="MF_00419"/>
    </source>
</evidence>
<dbReference type="UniPathway" id="UPA00074">
    <property type="reaction ID" value="UER00128"/>
</dbReference>
<dbReference type="GO" id="GO:0005524">
    <property type="term" value="F:ATP binding"/>
    <property type="evidence" value="ECO:0007669"/>
    <property type="project" value="UniProtKB-UniRule"/>
</dbReference>
<evidence type="ECO:0000313" key="17">
    <source>
        <dbReference type="EMBL" id="TXL67027.1"/>
    </source>
</evidence>
<comment type="caution">
    <text evidence="12">Lacks conserved residue(s) required for the propagation of feature annotation.</text>
</comment>
<dbReference type="SUPFAM" id="SSF56042">
    <property type="entry name" value="PurM C-terminal domain-like"/>
    <property type="match status" value="2"/>
</dbReference>
<evidence type="ECO:0000256" key="3">
    <source>
        <dbReference type="ARBA" id="ARBA00022490"/>
    </source>
</evidence>
<dbReference type="InterPro" id="IPR055181">
    <property type="entry name" value="FGAR-AT_PurM_N-like"/>
</dbReference>
<dbReference type="Gene3D" id="3.30.1330.10">
    <property type="entry name" value="PurM-like, N-terminal domain"/>
    <property type="match status" value="2"/>
</dbReference>
<dbReference type="FunFam" id="3.30.1330.10:FF:000005">
    <property type="entry name" value="Phosphoribosylformylglycinamidine synthase"/>
    <property type="match status" value="1"/>
</dbReference>
<evidence type="ECO:0000256" key="7">
    <source>
        <dbReference type="ARBA" id="ARBA00022755"/>
    </source>
</evidence>
<feature type="active site" evidence="12">
    <location>
        <position position="1317"/>
    </location>
</feature>
<feature type="binding site" evidence="12">
    <location>
        <begin position="325"/>
        <end position="336"/>
    </location>
    <ligand>
        <name>ATP</name>
        <dbReference type="ChEBI" id="CHEBI:30616"/>
    </ligand>
</feature>
<feature type="binding site" evidence="12">
    <location>
        <position position="924"/>
    </location>
    <ligand>
        <name>ATP</name>
        <dbReference type="ChEBI" id="CHEBI:30616"/>
    </ligand>
</feature>
<comment type="subunit">
    <text evidence="12">Monomer.</text>
</comment>
<dbReference type="GO" id="GO:0046872">
    <property type="term" value="F:metal ion binding"/>
    <property type="evidence" value="ECO:0007669"/>
    <property type="project" value="UniProtKB-KW"/>
</dbReference>
<dbReference type="GO" id="GO:0005737">
    <property type="term" value="C:cytoplasm"/>
    <property type="evidence" value="ECO:0007669"/>
    <property type="project" value="UniProtKB-SubCell"/>
</dbReference>
<evidence type="ECO:0000259" key="13">
    <source>
        <dbReference type="Pfam" id="PF02769"/>
    </source>
</evidence>
<dbReference type="Gene3D" id="3.90.650.10">
    <property type="entry name" value="PurM-like C-terminal domain"/>
    <property type="match status" value="2"/>
</dbReference>
<dbReference type="Proteomes" id="UP000321548">
    <property type="component" value="Unassembled WGS sequence"/>
</dbReference>
<feature type="binding site" evidence="12">
    <location>
        <position position="756"/>
    </location>
    <ligand>
        <name>Mg(2+)</name>
        <dbReference type="ChEBI" id="CHEBI:18420"/>
    </ligand>
</feature>
<evidence type="ECO:0000256" key="1">
    <source>
        <dbReference type="ARBA" id="ARBA00004920"/>
    </source>
</evidence>
<comment type="function">
    <text evidence="12">Phosphoribosylformylglycinamidine synthase involved in the purines biosynthetic pathway. Catalyzes the ATP-dependent conversion of formylglycinamide ribonucleotide (FGAR) and glutamine to yield formylglycinamidine ribonucleotide (FGAM) and glutamate.</text>
</comment>
<dbReference type="CDD" id="cd02204">
    <property type="entry name" value="PurL_repeat2"/>
    <property type="match status" value="1"/>
</dbReference>
<feature type="domain" description="PurM-like C-terminal" evidence="13">
    <location>
        <begin position="466"/>
        <end position="622"/>
    </location>
</feature>
<dbReference type="Pfam" id="PF18072">
    <property type="entry name" value="FGAR-AT_linker"/>
    <property type="match status" value="1"/>
</dbReference>
<evidence type="ECO:0000256" key="2">
    <source>
        <dbReference type="ARBA" id="ARBA00008608"/>
    </source>
</evidence>
<keyword evidence="9 12" id="KW-0460">Magnesium</keyword>
<dbReference type="InterPro" id="IPR029062">
    <property type="entry name" value="Class_I_gatase-like"/>
</dbReference>
<dbReference type="Gene3D" id="1.10.8.750">
    <property type="entry name" value="Phosphoribosylformylglycinamidine synthase, linker domain"/>
    <property type="match status" value="1"/>
</dbReference>
<evidence type="ECO:0000256" key="5">
    <source>
        <dbReference type="ARBA" id="ARBA00022723"/>
    </source>
</evidence>
<feature type="binding site" evidence="12">
    <location>
        <position position="922"/>
    </location>
    <ligand>
        <name>Mg(2+)</name>
        <dbReference type="ChEBI" id="CHEBI:18420"/>
    </ligand>
</feature>
<dbReference type="Gene3D" id="3.40.50.880">
    <property type="match status" value="1"/>
</dbReference>
<dbReference type="PANTHER" id="PTHR10099:SF1">
    <property type="entry name" value="PHOSPHORIBOSYLFORMYLGLYCINAMIDINE SYNTHASE"/>
    <property type="match status" value="1"/>
</dbReference>
<dbReference type="InterPro" id="IPR040707">
    <property type="entry name" value="FGAR-AT_N"/>
</dbReference>
<dbReference type="OrthoDB" id="9804441at2"/>
<dbReference type="PROSITE" id="PS51273">
    <property type="entry name" value="GATASE_TYPE_1"/>
    <property type="match status" value="1"/>
</dbReference>
<dbReference type="InterPro" id="IPR036604">
    <property type="entry name" value="PurS-like_sf"/>
</dbReference>
<evidence type="ECO:0000256" key="4">
    <source>
        <dbReference type="ARBA" id="ARBA00022598"/>
    </source>
</evidence>
<keyword evidence="6 12" id="KW-0547">Nucleotide-binding</keyword>
<evidence type="ECO:0000259" key="16">
    <source>
        <dbReference type="Pfam" id="PF22689"/>
    </source>
</evidence>
<comment type="catalytic activity">
    <reaction evidence="11 12">
        <text>N(2)-formyl-N(1)-(5-phospho-beta-D-ribosyl)glycinamide + L-glutamine + ATP + H2O = 2-formamido-N(1)-(5-O-phospho-beta-D-ribosyl)acetamidine + L-glutamate + ADP + phosphate + H(+)</text>
        <dbReference type="Rhea" id="RHEA:17129"/>
        <dbReference type="ChEBI" id="CHEBI:15377"/>
        <dbReference type="ChEBI" id="CHEBI:15378"/>
        <dbReference type="ChEBI" id="CHEBI:29985"/>
        <dbReference type="ChEBI" id="CHEBI:30616"/>
        <dbReference type="ChEBI" id="CHEBI:43474"/>
        <dbReference type="ChEBI" id="CHEBI:58359"/>
        <dbReference type="ChEBI" id="CHEBI:147286"/>
        <dbReference type="ChEBI" id="CHEBI:147287"/>
        <dbReference type="ChEBI" id="CHEBI:456216"/>
        <dbReference type="EC" id="6.3.5.3"/>
    </reaction>
</comment>
<feature type="binding site" evidence="12">
    <location>
        <position position="716"/>
    </location>
    <ligand>
        <name>ATP</name>
        <dbReference type="ChEBI" id="CHEBI:30616"/>
    </ligand>
</feature>
<evidence type="ECO:0000313" key="18">
    <source>
        <dbReference type="Proteomes" id="UP000321548"/>
    </source>
</evidence>
<keyword evidence="3 12" id="KW-0963">Cytoplasm</keyword>
<proteinExistence type="inferred from homology"/>
<dbReference type="Pfam" id="PF22689">
    <property type="entry name" value="FGAR-AT_PurM_N-like"/>
    <property type="match status" value="1"/>
</dbReference>
<feature type="binding site" evidence="12">
    <location>
        <position position="717"/>
    </location>
    <ligand>
        <name>Mg(2+)</name>
        <dbReference type="ChEBI" id="CHEBI:18420"/>
    </ligand>
</feature>
<comment type="subcellular location">
    <subcellularLocation>
        <location evidence="12">Cytoplasm</location>
    </subcellularLocation>
</comment>
<dbReference type="EMBL" id="VDUY01000002">
    <property type="protein sequence ID" value="TXL67027.1"/>
    <property type="molecule type" value="Genomic_DNA"/>
</dbReference>
<feature type="domain" description="Phosphoribosylformylglycinamidine synthase linker" evidence="14">
    <location>
        <begin position="190"/>
        <end position="239"/>
    </location>
</feature>
<feature type="domain" description="PurM-like C-terminal" evidence="13">
    <location>
        <begin position="869"/>
        <end position="1026"/>
    </location>
</feature>
<accession>A0A5C8P193</accession>
<evidence type="ECO:0000256" key="11">
    <source>
        <dbReference type="ARBA" id="ARBA00052585"/>
    </source>
</evidence>
<dbReference type="NCBIfam" id="TIGR01735">
    <property type="entry name" value="FGAM_synt"/>
    <property type="match status" value="1"/>
</dbReference>
<comment type="caution">
    <text evidence="17">The sequence shown here is derived from an EMBL/GenBank/DDBJ whole genome shotgun (WGS) entry which is preliminary data.</text>
</comment>
<organism evidence="17 18">
    <name type="scientific">Zeimonas arvi</name>
    <dbReference type="NCBI Taxonomy" id="2498847"/>
    <lineage>
        <taxon>Bacteria</taxon>
        <taxon>Pseudomonadati</taxon>
        <taxon>Pseudomonadota</taxon>
        <taxon>Betaproteobacteria</taxon>
        <taxon>Burkholderiales</taxon>
        <taxon>Burkholderiaceae</taxon>
        <taxon>Zeimonas</taxon>
    </lineage>
</organism>
<name>A0A5C8P193_9BURK</name>
<dbReference type="InterPro" id="IPR036676">
    <property type="entry name" value="PurM-like_C_sf"/>
</dbReference>
<feature type="domain" description="FGAR-AT PurM N-terminal-like" evidence="16">
    <location>
        <begin position="686"/>
        <end position="844"/>
    </location>
</feature>
<dbReference type="SUPFAM" id="SSF52317">
    <property type="entry name" value="Class I glutamine amidotransferase-like"/>
    <property type="match status" value="1"/>
</dbReference>
<dbReference type="SUPFAM" id="SSF55326">
    <property type="entry name" value="PurM N-terminal domain-like"/>
    <property type="match status" value="2"/>
</dbReference>
<comment type="similarity">
    <text evidence="2 12">In the N-terminal section; belongs to the FGAMS family.</text>
</comment>
<gene>
    <name evidence="12 17" type="primary">purL</name>
    <name evidence="17" type="synonym">purI</name>
    <name evidence="17" type="ORF">FHP08_05250</name>
</gene>
<dbReference type="SUPFAM" id="SSF109736">
    <property type="entry name" value="FGAM synthase PurL, linker domain"/>
    <property type="match status" value="1"/>
</dbReference>
<dbReference type="SUPFAM" id="SSF82697">
    <property type="entry name" value="PurS-like"/>
    <property type="match status" value="1"/>
</dbReference>
<feature type="active site" description="Nucleophile" evidence="12">
    <location>
        <position position="1196"/>
    </location>
</feature>
<dbReference type="NCBIfam" id="NF003672">
    <property type="entry name" value="PRK05297.1"/>
    <property type="match status" value="1"/>
</dbReference>
<dbReference type="FunFam" id="3.90.650.10:FF:000024">
    <property type="entry name" value="Phosphoribosylformylglycinamidine synthase"/>
    <property type="match status" value="1"/>
</dbReference>
<evidence type="ECO:0000259" key="15">
    <source>
        <dbReference type="Pfam" id="PF18076"/>
    </source>
</evidence>
<dbReference type="Pfam" id="PF02769">
    <property type="entry name" value="AIRS_C"/>
    <property type="match status" value="2"/>
</dbReference>
<feature type="active site" evidence="12">
    <location>
        <position position="1319"/>
    </location>
</feature>
<dbReference type="SMART" id="SM01211">
    <property type="entry name" value="GATase_5"/>
    <property type="match status" value="1"/>
</dbReference>
<protein>
    <recommendedName>
        <fullName evidence="12">Phosphoribosylformylglycinamidine synthase</fullName>
        <shortName evidence="12">FGAM synthase</shortName>
        <shortName evidence="12">FGAMS</shortName>
        <ecNumber evidence="12">6.3.5.3</ecNumber>
    </recommendedName>
    <alternativeName>
        <fullName evidence="12">Formylglycinamide ribonucleotide amidotransferase</fullName>
        <shortName evidence="12">FGAR amidotransferase</shortName>
        <shortName evidence="12">FGAR-AT</shortName>
    </alternativeName>
</protein>
<dbReference type="CDD" id="cd02203">
    <property type="entry name" value="PurL_repeat1"/>
    <property type="match status" value="1"/>
</dbReference>
<reference evidence="17 18" key="1">
    <citation type="submission" date="2019-06" db="EMBL/GenBank/DDBJ databases">
        <title>Quisquiliibacterium sp. nov., isolated from a maize field.</title>
        <authorList>
            <person name="Lin S.-Y."/>
            <person name="Tsai C.-F."/>
            <person name="Young C.-C."/>
        </authorList>
    </citation>
    <scope>NUCLEOTIDE SEQUENCE [LARGE SCALE GENOMIC DNA]</scope>
    <source>
        <strain evidence="17 18">CC-CFT501</strain>
    </source>
</reference>
<evidence type="ECO:0000259" key="14">
    <source>
        <dbReference type="Pfam" id="PF18072"/>
    </source>
</evidence>
<dbReference type="HAMAP" id="MF_00419">
    <property type="entry name" value="PurL_1"/>
    <property type="match status" value="1"/>
</dbReference>
<keyword evidence="7 12" id="KW-0658">Purine biosynthesis</keyword>
<keyword evidence="4 12" id="KW-0436">Ligase</keyword>
<keyword evidence="10 12" id="KW-0315">Glutamine amidotransferase</keyword>
<comment type="pathway">
    <text evidence="1 12">Purine metabolism; IMP biosynthesis via de novo pathway; 5-amino-1-(5-phospho-D-ribosyl)imidazole from N(2)-formyl-N(1)-(5-phospho-D-ribosyl)glycinamide: step 1/2.</text>
</comment>
<keyword evidence="5 12" id="KW-0479">Metal-binding</keyword>
<dbReference type="InterPro" id="IPR036921">
    <property type="entry name" value="PurM-like_N_sf"/>
</dbReference>
<evidence type="ECO:0000256" key="8">
    <source>
        <dbReference type="ARBA" id="ARBA00022840"/>
    </source>
</evidence>
<evidence type="ECO:0000256" key="10">
    <source>
        <dbReference type="ARBA" id="ARBA00022962"/>
    </source>
</evidence>
<dbReference type="Pfam" id="PF18076">
    <property type="entry name" value="FGAR-AT_N"/>
    <property type="match status" value="1"/>
</dbReference>
<evidence type="ECO:0000256" key="6">
    <source>
        <dbReference type="ARBA" id="ARBA00022741"/>
    </source>
</evidence>
<feature type="binding site" evidence="12">
    <location>
        <position position="760"/>
    </location>
    <ligand>
        <name>Mg(2+)</name>
        <dbReference type="ChEBI" id="CHEBI:18420"/>
    </ligand>
</feature>
<sequence length="1352" mass="145166">MSAYLTLPGQPALSEFRLSRLLDRLRQIDVRVVGIDAHYVHYVWADRPLTNDEQARLVALLDAPSDLGDRGAGARIDERAPRLWVVPRIGTVSPWASKATDIAHNCGMVHVHRIERGLVYAIEPRGGLLAGLTGKRDFDAADLAILGAALHDRMTESLLLAAPEPARLFESLPGKPMQRIPVGKEGRAALERANRELGLALSDDEIDYLLEAFGQAGRDPSDVELMMFAQANSEHCRHKIFNASWTVDGAEQDTSLFGMIRSTHAANPRGTVVAYSDNAAILEGGPARRFQSRPDGSYRAEQGLIHSLLKVETHNHPTAIAPFPGAATGAGGEIRDEGATGRGSRPKFGLTGFTVSNLNIDGFVQPWENAADVTAPLADRDPAAPESQRPYGAPSRIATPLQIMIEGPIGGAAFNNEFGRPNLAGYFRTYEQNVAGLVRGYHKPIMIAGGVGSIDARHTAKHGLPVGTLLIQLGGPGMRIGLGGGAASSMGAGTNTAELDFDSVQRGNPEIQRRAQEVLDRCQALGDANPILSIHDVGAGGLSNAFPEIVHGADRAARFDLARVPVEETGMSPAEIWCNESQERYVLAIAPESLPAFHAMCERERCPYAVVGTVSGDRQLIVEKSDGGGDEVGHPVDMPIDVLLGKPPRMHRDGQRRARALPAVDAAGFQLADIAERVLRLPAVASKAFLITIGDRSVGGMSSRDQMVGPWQVPVADCAVGLVDFESCRGEALAMGERTPLAVIDAAAASRMAVGEAITNIAAAPIEAIDAIKLSANWMAACGDPAEDADLFDAVNACASMCRELGISIPVGKDSLSMRTVWDEAGERREVRAPTSLIVTAFAPVTDARRVLTPQLQASTDTALILLDLGQGRQRLGGSAFAQVTQQIGGESPDVAEPAQLARFFSAIQALNAEGRLLAYHDRSDGGLFAAVCEMAFAGRCGVAVNLDLLTIDPHSADWGDYKIRPEQVSVQRDELTLKALFNEELGAVIQVPAAERDAVMGKLRELGLSAHAHTIGKPQDKDEIAFYRDGKCIWSAPRAQLQRTWTETSHRIAALRDNPDCAKEEFDRLLRENDPGLHLKLAFDPGEDVTAPLVGKGARPRVAILREQGVNSHIEMAAAFDRAGFEAFDVHMTDLIEGRHDLAGFRGLVACGGFSYGDVLGAGSGWARSVLFNAKLAEAFARFFQRPDTFSLGVCNGCQMMSQLKSIIPGAEHWPAFLRNRSEQYEARLSLVEVLDSPSLLFRGMAGSRIPIVVAHGEGRAAFASPAAAKAAIPAMRFIDHDGAPAATYPANPNGSPDGLTAFTTADGRATILMPHPERVFRTIQMSWRDPAQGEDSPWMRIFRNARVWVG</sequence>
<dbReference type="Pfam" id="PF13507">
    <property type="entry name" value="GATase_5"/>
    <property type="match status" value="1"/>
</dbReference>
<keyword evidence="8 12" id="KW-0067">ATP-binding</keyword>
<dbReference type="GO" id="GO:0006189">
    <property type="term" value="P:'de novo' IMP biosynthetic process"/>
    <property type="evidence" value="ECO:0007669"/>
    <property type="project" value="UniProtKB-UniRule"/>
</dbReference>
<dbReference type="FunFam" id="1.10.8.750:FF:000002">
    <property type="entry name" value="Phosphoribosylformylglycinamidine synthase"/>
    <property type="match status" value="1"/>
</dbReference>
<dbReference type="RefSeq" id="WP_147703276.1">
    <property type="nucleotide sequence ID" value="NZ_VDUY01000002.1"/>
</dbReference>
<dbReference type="FunFam" id="3.40.50.880:FF:000008">
    <property type="entry name" value="Phosphoribosylformylglycinamidine synthase"/>
    <property type="match status" value="1"/>
</dbReference>
<dbReference type="PANTHER" id="PTHR10099">
    <property type="entry name" value="PHOSPHORIBOSYLFORMYLGLYCINAMIDINE SYNTHASE"/>
    <property type="match status" value="1"/>
</dbReference>
<dbReference type="InterPro" id="IPR010073">
    <property type="entry name" value="PurL_large"/>
</dbReference>
<keyword evidence="18" id="KW-1185">Reference proteome</keyword>
<feature type="domain" description="Phosphoribosylformylglycinamidine synthase N-terminal" evidence="15">
    <location>
        <begin position="39"/>
        <end position="169"/>
    </location>
</feature>
<dbReference type="EC" id="6.3.5.3" evidence="12"/>
<dbReference type="CDD" id="cd01740">
    <property type="entry name" value="GATase1_FGAR_AT"/>
    <property type="match status" value="1"/>
</dbReference>
<dbReference type="InterPro" id="IPR041609">
    <property type="entry name" value="PurL_linker"/>
</dbReference>